<comment type="caution">
    <text evidence="1">The sequence shown here is derived from an EMBL/GenBank/DDBJ whole genome shotgun (WGS) entry which is preliminary data.</text>
</comment>
<name>A0ABP0KLA4_9DINO</name>
<sequence length="516" mass="56949">MLHPTETFSIWMQPLDHLLKDQQALVRLCRACWCASCQVAVSVDLPLDDQKEMEAGPAGVVYQIARSPVEVSAEDSCQTAIAVISVIQESDEAFTRNQRKKYSAVRLELFEPPGTTAATAVATGRESAGEGRDMCPIDLLPLVVNIARRIPVFAPWWTRGARHVASSSFATQRETVLRVAMKTGTNYLVVVHWLQAQPPQSWNSDATFRVYAPRPVSLEDAAVRGFADLAQREAYEAAAFGPRGVCLKEQGGVQLRCWSDRDSGTIALVFDATVAPAGLMASIHWRLQNANLQPSFPDEGSLKAKGVQEHVQQVELKPGQSHLRYMKLFGNKLGMKLEGDTAGMKLYWTPLSKCGGRLACLRGICLFMCLPAVPHLEERRLVTSRLVLHHATNCTGWYQHPPHLYLPRLRAVSSSIQFMCVHLFSSLAISAHVVSCKVTDVDSRSTGSSGSRARLSPTRHSGQLTLVSWLDPATAFSASYSWQAATDPCREPSKAERSNEPLMSSMTFCYFLTMTR</sequence>
<reference evidence="1 2" key="1">
    <citation type="submission" date="2024-02" db="EMBL/GenBank/DDBJ databases">
        <authorList>
            <person name="Chen Y."/>
            <person name="Shah S."/>
            <person name="Dougan E. K."/>
            <person name="Thang M."/>
            <person name="Chan C."/>
        </authorList>
    </citation>
    <scope>NUCLEOTIDE SEQUENCE [LARGE SCALE GENOMIC DNA]</scope>
</reference>
<dbReference type="EMBL" id="CAXAMM010012002">
    <property type="protein sequence ID" value="CAK9027627.1"/>
    <property type="molecule type" value="Genomic_DNA"/>
</dbReference>
<keyword evidence="2" id="KW-1185">Reference proteome</keyword>
<organism evidence="1 2">
    <name type="scientific">Durusdinium trenchii</name>
    <dbReference type="NCBI Taxonomy" id="1381693"/>
    <lineage>
        <taxon>Eukaryota</taxon>
        <taxon>Sar</taxon>
        <taxon>Alveolata</taxon>
        <taxon>Dinophyceae</taxon>
        <taxon>Suessiales</taxon>
        <taxon>Symbiodiniaceae</taxon>
        <taxon>Durusdinium</taxon>
    </lineage>
</organism>
<protein>
    <submittedName>
        <fullName evidence="1">Mitochondrial</fullName>
    </submittedName>
</protein>
<proteinExistence type="predicted"/>
<evidence type="ECO:0000313" key="1">
    <source>
        <dbReference type="EMBL" id="CAK9027627.1"/>
    </source>
</evidence>
<gene>
    <name evidence="1" type="ORF">SCF082_LOCUS18003</name>
</gene>
<evidence type="ECO:0000313" key="2">
    <source>
        <dbReference type="Proteomes" id="UP001642464"/>
    </source>
</evidence>
<dbReference type="Proteomes" id="UP001642464">
    <property type="component" value="Unassembled WGS sequence"/>
</dbReference>
<accession>A0ABP0KLA4</accession>